<protein>
    <recommendedName>
        <fullName evidence="5">DUF4407 domain-containing protein</fullName>
    </recommendedName>
</protein>
<dbReference type="Proteomes" id="UP000281547">
    <property type="component" value="Unassembled WGS sequence"/>
</dbReference>
<evidence type="ECO:0000256" key="2">
    <source>
        <dbReference type="SAM" id="Phobius"/>
    </source>
</evidence>
<sequence length="464" mass="48738">MRVKSTALRLNDTVIGIETMTRFALAVLALASGVYTYLGVRGLLDGSATFVFFAAIIYSAAVSVAIYAFWSFMLRFVPLVVGMGRRIALFLTMMLGSLMIIAMSSWLNAAALAGSAALEQHLAVTLEGYVGDLDAAHANALAAQSLLPDVQRASERFSRLAADEREGGALTGTSGSGSVVQLLTQMSAQMNELGNSISGSRAEVNALFERGTEHLATMRELVSAGGAVAPRSDQFAAEVVQLSAVISALQETGVAPSVKRAAEDLSLGFIAPVADGGNAGLVLRQDQVMENVRASVAAQSAALSQAADAILNEPRVEPRRFVPLSTAEAVLRYWSDFAPSWAGAISIDLLPVVLVLVLMIVHDALRREAAEIEEAETVSAAEMIRAMDLYRRMGGFPAPLAAAPAGPETTPATPEVAPAVSYPTPAAQAQAPTPPADPVRAEPEETIVTPIDVNQRKRGDGPAR</sequence>
<feature type="transmembrane region" description="Helical" evidence="2">
    <location>
        <begin position="86"/>
        <end position="107"/>
    </location>
</feature>
<dbReference type="EMBL" id="RZNJ01000005">
    <property type="protein sequence ID" value="RUT29330.1"/>
    <property type="molecule type" value="Genomic_DNA"/>
</dbReference>
<evidence type="ECO:0008006" key="5">
    <source>
        <dbReference type="Google" id="ProtNLM"/>
    </source>
</evidence>
<feature type="transmembrane region" description="Helical" evidence="2">
    <location>
        <begin position="20"/>
        <end position="38"/>
    </location>
</feature>
<organism evidence="3 4">
    <name type="scientific">Arsenicitalea aurantiaca</name>
    <dbReference type="NCBI Taxonomy" id="1783274"/>
    <lineage>
        <taxon>Bacteria</taxon>
        <taxon>Pseudomonadati</taxon>
        <taxon>Pseudomonadota</taxon>
        <taxon>Alphaproteobacteria</taxon>
        <taxon>Hyphomicrobiales</taxon>
        <taxon>Devosiaceae</taxon>
        <taxon>Arsenicitalea</taxon>
    </lineage>
</organism>
<keyword evidence="2" id="KW-0472">Membrane</keyword>
<dbReference type="RefSeq" id="WP_127189320.1">
    <property type="nucleotide sequence ID" value="NZ_RZNJ01000005.1"/>
</dbReference>
<gene>
    <name evidence="3" type="ORF">EMQ25_14505</name>
</gene>
<accession>A0A433X5H3</accession>
<dbReference type="OrthoDB" id="7799972at2"/>
<comment type="caution">
    <text evidence="3">The sequence shown here is derived from an EMBL/GenBank/DDBJ whole genome shotgun (WGS) entry which is preliminary data.</text>
</comment>
<name>A0A433X5H3_9HYPH</name>
<keyword evidence="2" id="KW-1133">Transmembrane helix</keyword>
<feature type="region of interest" description="Disordered" evidence="1">
    <location>
        <begin position="402"/>
        <end position="464"/>
    </location>
</feature>
<keyword evidence="2" id="KW-0812">Transmembrane</keyword>
<reference evidence="3 4" key="1">
    <citation type="journal article" date="2016" name="Int. J. Syst. Evol. Microbiol.">
        <title>Arsenicitalea aurantiaca gen. nov., sp. nov., a new member of the family Hyphomicrobiaceae, isolated from high-arsenic sediment.</title>
        <authorList>
            <person name="Mu Y."/>
            <person name="Zhou L."/>
            <person name="Zeng X.C."/>
            <person name="Liu L."/>
            <person name="Pan Y."/>
            <person name="Chen X."/>
            <person name="Wang J."/>
            <person name="Li S."/>
            <person name="Li W.J."/>
            <person name="Wang Y."/>
        </authorList>
    </citation>
    <scope>NUCLEOTIDE SEQUENCE [LARGE SCALE GENOMIC DNA]</scope>
    <source>
        <strain evidence="3 4">42-50</strain>
    </source>
</reference>
<feature type="compositionally biased region" description="Low complexity" evidence="1">
    <location>
        <begin position="402"/>
        <end position="431"/>
    </location>
</feature>
<evidence type="ECO:0000256" key="1">
    <source>
        <dbReference type="SAM" id="MobiDB-lite"/>
    </source>
</evidence>
<dbReference type="AlphaFoldDB" id="A0A433X5H3"/>
<proteinExistence type="predicted"/>
<feature type="transmembrane region" description="Helical" evidence="2">
    <location>
        <begin position="50"/>
        <end position="74"/>
    </location>
</feature>
<evidence type="ECO:0000313" key="4">
    <source>
        <dbReference type="Proteomes" id="UP000281547"/>
    </source>
</evidence>
<feature type="compositionally biased region" description="Basic and acidic residues" evidence="1">
    <location>
        <begin position="454"/>
        <end position="464"/>
    </location>
</feature>
<keyword evidence="4" id="KW-1185">Reference proteome</keyword>
<evidence type="ECO:0000313" key="3">
    <source>
        <dbReference type="EMBL" id="RUT29330.1"/>
    </source>
</evidence>